<organism evidence="1 2">
    <name type="scientific">Owenia fusiformis</name>
    <name type="common">Polychaete worm</name>
    <dbReference type="NCBI Taxonomy" id="6347"/>
    <lineage>
        <taxon>Eukaryota</taxon>
        <taxon>Metazoa</taxon>
        <taxon>Spiralia</taxon>
        <taxon>Lophotrochozoa</taxon>
        <taxon>Annelida</taxon>
        <taxon>Polychaeta</taxon>
        <taxon>Sedentaria</taxon>
        <taxon>Canalipalpata</taxon>
        <taxon>Sabellida</taxon>
        <taxon>Oweniida</taxon>
        <taxon>Oweniidae</taxon>
        <taxon>Owenia</taxon>
    </lineage>
</organism>
<dbReference type="CDD" id="cd00087">
    <property type="entry name" value="FReD"/>
    <property type="match status" value="1"/>
</dbReference>
<sequence length="342" mass="38524">MDISFTLALIIGLYTFNQAVSGSNLRERVYNKVKNFAVTADPFKTHENIKSALACGMKCTSDCCFMANFIQTTKRCLLFRNLLHDNTGYVNPDITKWEQITPSQGSQILYTKSIYRDCQEIYNTGCDVDAVYTIQPNMGQPPFNIQCDMTSGGWDIIQRRIDGAQDFHFQTWDAYKQGFGDLQTEYWLGNDKIHILSNSGNYMIDFDLRHPNGNWFSESYDNFEITDESDKYRLTIGNAIGGDAGDSIHGHGAIYDPGNMQFSTIDRDNDGSGLNCAEALKGGGWWYSSCGRVKLNAVYSSDGEYDTGNKGLNWHNITKVHLYAGQYASIMETVMKLKQVLP</sequence>
<accession>A0A8J1T686</accession>
<proteinExistence type="predicted"/>
<dbReference type="Gene3D" id="4.10.530.10">
    <property type="entry name" value="Gamma-fibrinogen Carboxyl Terminal Fragment, domain 2"/>
    <property type="match status" value="1"/>
</dbReference>
<dbReference type="Gene3D" id="3.90.215.10">
    <property type="entry name" value="Gamma Fibrinogen, chain A, domain 1"/>
    <property type="match status" value="1"/>
</dbReference>
<protein>
    <submittedName>
        <fullName evidence="1">Uncharacterized protein</fullName>
    </submittedName>
</protein>
<dbReference type="OrthoDB" id="6114955at2759"/>
<evidence type="ECO:0000313" key="2">
    <source>
        <dbReference type="Proteomes" id="UP000749559"/>
    </source>
</evidence>
<dbReference type="SUPFAM" id="SSF56496">
    <property type="entry name" value="Fibrinogen C-terminal domain-like"/>
    <property type="match status" value="1"/>
</dbReference>
<dbReference type="InterPro" id="IPR002181">
    <property type="entry name" value="Fibrinogen_a/b/g_C_dom"/>
</dbReference>
<gene>
    <name evidence="1" type="ORF">OFUS_LOCUS10466</name>
</gene>
<evidence type="ECO:0000313" key="1">
    <source>
        <dbReference type="EMBL" id="CAH1784231.1"/>
    </source>
</evidence>
<dbReference type="GO" id="GO:0005615">
    <property type="term" value="C:extracellular space"/>
    <property type="evidence" value="ECO:0007669"/>
    <property type="project" value="TreeGrafter"/>
</dbReference>
<dbReference type="PROSITE" id="PS51406">
    <property type="entry name" value="FIBRINOGEN_C_2"/>
    <property type="match status" value="1"/>
</dbReference>
<dbReference type="InterPro" id="IPR036056">
    <property type="entry name" value="Fibrinogen-like_C"/>
</dbReference>
<keyword evidence="2" id="KW-1185">Reference proteome</keyword>
<dbReference type="SMART" id="SM00186">
    <property type="entry name" value="FBG"/>
    <property type="match status" value="1"/>
</dbReference>
<dbReference type="Pfam" id="PF00147">
    <property type="entry name" value="Fibrinogen_C"/>
    <property type="match status" value="1"/>
</dbReference>
<dbReference type="EMBL" id="CAIIXF020000005">
    <property type="protein sequence ID" value="CAH1784231.1"/>
    <property type="molecule type" value="Genomic_DNA"/>
</dbReference>
<dbReference type="PANTHER" id="PTHR19143:SF394">
    <property type="entry name" value="ANGIOPOIETIN-RELATED PROTEIN 3-LIKE"/>
    <property type="match status" value="1"/>
</dbReference>
<reference evidence="1" key="1">
    <citation type="submission" date="2022-03" db="EMBL/GenBank/DDBJ databases">
        <authorList>
            <person name="Martin C."/>
        </authorList>
    </citation>
    <scope>NUCLEOTIDE SEQUENCE</scope>
</reference>
<dbReference type="AlphaFoldDB" id="A0A8J1T686"/>
<dbReference type="Proteomes" id="UP000749559">
    <property type="component" value="Unassembled WGS sequence"/>
</dbReference>
<dbReference type="InterPro" id="IPR050373">
    <property type="entry name" value="Fibrinogen_C-term_domain"/>
</dbReference>
<dbReference type="InterPro" id="IPR014716">
    <property type="entry name" value="Fibrinogen_a/b/g_C_1"/>
</dbReference>
<name>A0A8J1T686_OWEFU</name>
<dbReference type="PANTHER" id="PTHR19143">
    <property type="entry name" value="FIBRINOGEN/TENASCIN/ANGIOPOEITIN"/>
    <property type="match status" value="1"/>
</dbReference>
<comment type="caution">
    <text evidence="1">The sequence shown here is derived from an EMBL/GenBank/DDBJ whole genome shotgun (WGS) entry which is preliminary data.</text>
</comment>